<accession>A0ABQ3DDY4</accession>
<protein>
    <recommendedName>
        <fullName evidence="3">Type VII secretion system (Wss) protein ESAT-6</fullName>
    </recommendedName>
</protein>
<evidence type="ECO:0008006" key="3">
    <source>
        <dbReference type="Google" id="ProtNLM"/>
    </source>
</evidence>
<comment type="caution">
    <text evidence="1">The sequence shown here is derived from an EMBL/GenBank/DDBJ whole genome shotgun (WGS) entry which is preliminary data.</text>
</comment>
<dbReference type="InterPro" id="IPR036689">
    <property type="entry name" value="ESAT-6-like_sf"/>
</dbReference>
<dbReference type="Proteomes" id="UP000653644">
    <property type="component" value="Unassembled WGS sequence"/>
</dbReference>
<sequence>MQYAPAAVPHCAVVGQDSWTNETDRERAEMAENKQKLEDAAVIHLQKQMLEKYDGIRKRVHGLQGVIDGLEGQWHGIGRAAFDSKQYEINQSLQAIGGILGDVIEAMTATRNIKDSKEDEVRAAVNKIDVRDGAPTVSPLSSY</sequence>
<keyword evidence="2" id="KW-1185">Reference proteome</keyword>
<gene>
    <name evidence="1" type="ORF">GCM10010345_86640</name>
</gene>
<evidence type="ECO:0000313" key="1">
    <source>
        <dbReference type="EMBL" id="GHA69849.1"/>
    </source>
</evidence>
<dbReference type="SUPFAM" id="SSF140453">
    <property type="entry name" value="EsxAB dimer-like"/>
    <property type="match status" value="1"/>
</dbReference>
<evidence type="ECO:0000313" key="2">
    <source>
        <dbReference type="Proteomes" id="UP000653644"/>
    </source>
</evidence>
<name>A0ABQ3DDY4_9ACTN</name>
<dbReference type="EMBL" id="BMVN01000071">
    <property type="protein sequence ID" value="GHA69849.1"/>
    <property type="molecule type" value="Genomic_DNA"/>
</dbReference>
<dbReference type="Gene3D" id="1.10.287.1060">
    <property type="entry name" value="ESAT-6-like"/>
    <property type="match status" value="1"/>
</dbReference>
<reference evidence="2" key="1">
    <citation type="journal article" date="2019" name="Int. J. Syst. Evol. Microbiol.">
        <title>The Global Catalogue of Microorganisms (GCM) 10K type strain sequencing project: providing services to taxonomists for standard genome sequencing and annotation.</title>
        <authorList>
            <consortium name="The Broad Institute Genomics Platform"/>
            <consortium name="The Broad Institute Genome Sequencing Center for Infectious Disease"/>
            <person name="Wu L."/>
            <person name="Ma J."/>
        </authorList>
    </citation>
    <scope>NUCLEOTIDE SEQUENCE [LARGE SCALE GENOMIC DNA]</scope>
    <source>
        <strain evidence="2">JCM 4733</strain>
    </source>
</reference>
<proteinExistence type="predicted"/>
<organism evidence="1 2">
    <name type="scientific">Streptomyces canarius</name>
    <dbReference type="NCBI Taxonomy" id="285453"/>
    <lineage>
        <taxon>Bacteria</taxon>
        <taxon>Bacillati</taxon>
        <taxon>Actinomycetota</taxon>
        <taxon>Actinomycetes</taxon>
        <taxon>Kitasatosporales</taxon>
        <taxon>Streptomycetaceae</taxon>
        <taxon>Streptomyces</taxon>
    </lineage>
</organism>